<dbReference type="OrthoDB" id="9799090at2"/>
<dbReference type="SUPFAM" id="SSF81324">
    <property type="entry name" value="Voltage-gated potassium channels"/>
    <property type="match status" value="1"/>
</dbReference>
<evidence type="ECO:0000259" key="2">
    <source>
        <dbReference type="Pfam" id="PF07885"/>
    </source>
</evidence>
<dbReference type="Pfam" id="PF07885">
    <property type="entry name" value="Ion_trans_2"/>
    <property type="match status" value="1"/>
</dbReference>
<accession>A0A2K1DW66</accession>
<dbReference type="RefSeq" id="WP_103052981.1">
    <property type="nucleotide sequence ID" value="NZ_POWF01000010.1"/>
</dbReference>
<evidence type="ECO:0000256" key="1">
    <source>
        <dbReference type="SAM" id="Phobius"/>
    </source>
</evidence>
<protein>
    <recommendedName>
        <fullName evidence="2">Potassium channel domain-containing protein</fullName>
    </recommendedName>
</protein>
<name>A0A2K1DW66_9FLAO</name>
<dbReference type="AlphaFoldDB" id="A0A2K1DW66"/>
<organism evidence="3 4">
    <name type="scientific">Hanstruepera neustonica</name>
    <dbReference type="NCBI Taxonomy" id="1445657"/>
    <lineage>
        <taxon>Bacteria</taxon>
        <taxon>Pseudomonadati</taxon>
        <taxon>Bacteroidota</taxon>
        <taxon>Flavobacteriia</taxon>
        <taxon>Flavobacteriales</taxon>
        <taxon>Flavobacteriaceae</taxon>
        <taxon>Hanstruepera</taxon>
    </lineage>
</organism>
<evidence type="ECO:0000313" key="3">
    <source>
        <dbReference type="EMBL" id="PNQ72270.1"/>
    </source>
</evidence>
<keyword evidence="4" id="KW-1185">Reference proteome</keyword>
<reference evidence="3 4" key="1">
    <citation type="submission" date="2018-01" db="EMBL/GenBank/DDBJ databases">
        <title>The draft genome of Hanstruepera neustonica JCM19743.</title>
        <authorList>
            <person name="He R.-H."/>
            <person name="Du Z.-J."/>
        </authorList>
    </citation>
    <scope>NUCLEOTIDE SEQUENCE [LARGE SCALE GENOMIC DNA]</scope>
    <source>
        <strain evidence="3 4">JCM19743</strain>
    </source>
</reference>
<feature type="domain" description="Potassium channel" evidence="2">
    <location>
        <begin position="104"/>
        <end position="177"/>
    </location>
</feature>
<feature type="transmembrane region" description="Helical" evidence="1">
    <location>
        <begin position="55"/>
        <end position="71"/>
    </location>
</feature>
<keyword evidence="1" id="KW-0472">Membrane</keyword>
<keyword evidence="1" id="KW-0812">Transmembrane</keyword>
<dbReference type="Gene3D" id="1.10.287.70">
    <property type="match status" value="1"/>
</dbReference>
<feature type="transmembrane region" description="Helical" evidence="1">
    <location>
        <begin position="24"/>
        <end position="43"/>
    </location>
</feature>
<proteinExistence type="predicted"/>
<comment type="caution">
    <text evidence="3">The sequence shown here is derived from an EMBL/GenBank/DDBJ whole genome shotgun (WGS) entry which is preliminary data.</text>
</comment>
<keyword evidence="1" id="KW-1133">Transmembrane helix</keyword>
<dbReference type="Proteomes" id="UP000236641">
    <property type="component" value="Unassembled WGS sequence"/>
</dbReference>
<dbReference type="InterPro" id="IPR013099">
    <property type="entry name" value="K_chnl_dom"/>
</dbReference>
<feature type="transmembrane region" description="Helical" evidence="1">
    <location>
        <begin position="83"/>
        <end position="109"/>
    </location>
</feature>
<evidence type="ECO:0000313" key="4">
    <source>
        <dbReference type="Proteomes" id="UP000236641"/>
    </source>
</evidence>
<sequence length="185" mass="21309">MPVLFVINIASGLVIFKKRRKQSIIVRVILFVTIGVFLYRYFLSSEEHVLEYVRFFIYFIFYSLTTFEIISQVWKAKKVNKTVIYGLMSGYISLGLIGFFIFNCIELINPGSFSGLQETGMTPKNIDDLMYYSYITLMTIGYGDITPISDIAQKASMFIAMVGQFYLVIITAVVVEKYIRHSQKD</sequence>
<feature type="transmembrane region" description="Helical" evidence="1">
    <location>
        <begin position="157"/>
        <end position="175"/>
    </location>
</feature>
<gene>
    <name evidence="3" type="ORF">C1T31_13180</name>
</gene>
<dbReference type="EMBL" id="POWF01000010">
    <property type="protein sequence ID" value="PNQ72270.1"/>
    <property type="molecule type" value="Genomic_DNA"/>
</dbReference>